<dbReference type="EMBL" id="BMQA01000050">
    <property type="protein sequence ID" value="GGJ55872.1"/>
    <property type="molecule type" value="Genomic_DNA"/>
</dbReference>
<comment type="caution">
    <text evidence="2">The sequence shown here is derived from an EMBL/GenBank/DDBJ whole genome shotgun (WGS) entry which is preliminary data.</text>
</comment>
<dbReference type="Proteomes" id="UP000657574">
    <property type="component" value="Unassembled WGS sequence"/>
</dbReference>
<organism evidence="2 3">
    <name type="scientific">Streptomyces brasiliensis</name>
    <dbReference type="NCBI Taxonomy" id="1954"/>
    <lineage>
        <taxon>Bacteria</taxon>
        <taxon>Bacillati</taxon>
        <taxon>Actinomycetota</taxon>
        <taxon>Actinomycetes</taxon>
        <taxon>Kitasatosporales</taxon>
        <taxon>Streptomycetaceae</taxon>
        <taxon>Streptomyces</taxon>
    </lineage>
</organism>
<proteinExistence type="predicted"/>
<name>A0A917P3M2_9ACTN</name>
<protein>
    <submittedName>
        <fullName evidence="2">Uncharacterized protein</fullName>
    </submittedName>
</protein>
<sequence>MNAPWSNAKTHRLFQVPERGCLQGQRLGLHPAQTPPHTPRAGQPAQVAMQVTGSELRLAVRPLPVELGDEFTCEAWLDDPVGISRWRGRRTPVKPPCQVHRDTSSQAPAHETAGAGTDAGLPSHFLRIPFCDDECWPSAGAESCRVVDIDRVQQRDVPAECGRDAEGELFAVSADGQPCWTRPPAAASRRPRPKVCAFRRVNLPQGPVVGWTLLRAAAGALRAPGEPWGHAGGSKTRCAAGAPAPTDAAQEQAARIAEAGMKADAFEGVV</sequence>
<dbReference type="RefSeq" id="WP_189316093.1">
    <property type="nucleotide sequence ID" value="NZ_BMQA01000050.1"/>
</dbReference>
<evidence type="ECO:0000256" key="1">
    <source>
        <dbReference type="SAM" id="MobiDB-lite"/>
    </source>
</evidence>
<accession>A0A917P3M2</accession>
<feature type="region of interest" description="Disordered" evidence="1">
    <location>
        <begin position="87"/>
        <end position="118"/>
    </location>
</feature>
<dbReference type="AlphaFoldDB" id="A0A917P3M2"/>
<reference evidence="2" key="2">
    <citation type="submission" date="2020-09" db="EMBL/GenBank/DDBJ databases">
        <authorList>
            <person name="Sun Q."/>
            <person name="Ohkuma M."/>
        </authorList>
    </citation>
    <scope>NUCLEOTIDE SEQUENCE</scope>
    <source>
        <strain evidence="2">JCM 3086</strain>
    </source>
</reference>
<reference evidence="2" key="1">
    <citation type="journal article" date="2014" name="Int. J. Syst. Evol. Microbiol.">
        <title>Complete genome sequence of Corynebacterium casei LMG S-19264T (=DSM 44701T), isolated from a smear-ripened cheese.</title>
        <authorList>
            <consortium name="US DOE Joint Genome Institute (JGI-PGF)"/>
            <person name="Walter F."/>
            <person name="Albersmeier A."/>
            <person name="Kalinowski J."/>
            <person name="Ruckert C."/>
        </authorList>
    </citation>
    <scope>NUCLEOTIDE SEQUENCE</scope>
    <source>
        <strain evidence="2">JCM 3086</strain>
    </source>
</reference>
<keyword evidence="3" id="KW-1185">Reference proteome</keyword>
<evidence type="ECO:0000313" key="2">
    <source>
        <dbReference type="EMBL" id="GGJ55872.1"/>
    </source>
</evidence>
<evidence type="ECO:0000313" key="3">
    <source>
        <dbReference type="Proteomes" id="UP000657574"/>
    </source>
</evidence>
<gene>
    <name evidence="2" type="ORF">GCM10010121_078070</name>
</gene>